<dbReference type="CDD" id="cd24146">
    <property type="entry name" value="nat-AmDH_N_like"/>
    <property type="match status" value="1"/>
</dbReference>
<sequence>MSDHQPGRTPPGRYRVAQWATGHTGAHALRCVIEHPRYDLVGVYVYADAKVGRDAGALCGMEPTGVRATGSIDDILAASPDCVLYMPVLEAVRIDEICQLLESGANVVTSVTDFHYPTGLDPDVRQRILAACERGGTSLHATGSSPGWITEVFPLAVTALQRRLDRLTIEEFADMTTRNSPELLSQMFGQDPAAMDLTRVAAGLGEDFGTSLRQLADGLSVPLDEVTATGTVGTAAKPVKVGTTTIEAGTVAAWRFEVTGWRNGKPFMVVRPTWYLTQDLEQDWKGQVRDTGWHVVVEGDAPLDIDVRVTSENYAAVSPGYSAHIVVNAVPLVCEAPPGIRTTLDLPRMVADLA</sequence>
<protein>
    <submittedName>
        <fullName evidence="2">Diacylglycerol kinase</fullName>
    </submittedName>
</protein>
<dbReference type="EMBL" id="BAAAZX010000011">
    <property type="protein sequence ID" value="GAA4000174.1"/>
    <property type="molecule type" value="Genomic_DNA"/>
</dbReference>
<evidence type="ECO:0000259" key="1">
    <source>
        <dbReference type="Pfam" id="PF19328"/>
    </source>
</evidence>
<dbReference type="InterPro" id="IPR045760">
    <property type="entry name" value="DAP_DH_C"/>
</dbReference>
<evidence type="ECO:0000313" key="2">
    <source>
        <dbReference type="EMBL" id="GAA4000174.1"/>
    </source>
</evidence>
<dbReference type="Gene3D" id="3.40.50.720">
    <property type="entry name" value="NAD(P)-binding Rossmann-like Domain"/>
    <property type="match status" value="1"/>
</dbReference>
<dbReference type="GO" id="GO:0016301">
    <property type="term" value="F:kinase activity"/>
    <property type="evidence" value="ECO:0007669"/>
    <property type="project" value="UniProtKB-KW"/>
</dbReference>
<comment type="caution">
    <text evidence="2">The sequence shown here is derived from an EMBL/GenBank/DDBJ whole genome shotgun (WGS) entry which is preliminary data.</text>
</comment>
<accession>A0ABP7RNT5</accession>
<name>A0ABP7RNT5_9ACTN</name>
<dbReference type="SUPFAM" id="SSF51735">
    <property type="entry name" value="NAD(P)-binding Rossmann-fold domains"/>
    <property type="match status" value="1"/>
</dbReference>
<dbReference type="InterPro" id="IPR036291">
    <property type="entry name" value="NAD(P)-bd_dom_sf"/>
</dbReference>
<feature type="domain" description="2,4-diaminopentanoate dehydrogenase C-terminal" evidence="1">
    <location>
        <begin position="208"/>
        <end position="349"/>
    </location>
</feature>
<dbReference type="Pfam" id="PF19328">
    <property type="entry name" value="DAP_DH_C"/>
    <property type="match status" value="1"/>
</dbReference>
<reference evidence="3" key="1">
    <citation type="journal article" date="2019" name="Int. J. Syst. Evol. Microbiol.">
        <title>The Global Catalogue of Microorganisms (GCM) 10K type strain sequencing project: providing services to taxonomists for standard genome sequencing and annotation.</title>
        <authorList>
            <consortium name="The Broad Institute Genomics Platform"/>
            <consortium name="The Broad Institute Genome Sequencing Center for Infectious Disease"/>
            <person name="Wu L."/>
            <person name="Ma J."/>
        </authorList>
    </citation>
    <scope>NUCLEOTIDE SEQUENCE [LARGE SCALE GENOMIC DNA]</scope>
    <source>
        <strain evidence="3">JCM 16924</strain>
    </source>
</reference>
<dbReference type="RefSeq" id="WP_329344006.1">
    <property type="nucleotide sequence ID" value="NZ_BAAAZX010000011.1"/>
</dbReference>
<evidence type="ECO:0000313" key="3">
    <source>
        <dbReference type="Proteomes" id="UP001500456"/>
    </source>
</evidence>
<keyword evidence="2" id="KW-0808">Transferase</keyword>
<organism evidence="2 3">
    <name type="scientific">Streptomyces plumbiresistens</name>
    <dbReference type="NCBI Taxonomy" id="511811"/>
    <lineage>
        <taxon>Bacteria</taxon>
        <taxon>Bacillati</taxon>
        <taxon>Actinomycetota</taxon>
        <taxon>Actinomycetes</taxon>
        <taxon>Kitasatosporales</taxon>
        <taxon>Streptomycetaceae</taxon>
        <taxon>Streptomyces</taxon>
    </lineage>
</organism>
<keyword evidence="3" id="KW-1185">Reference proteome</keyword>
<proteinExistence type="predicted"/>
<dbReference type="Proteomes" id="UP001500456">
    <property type="component" value="Unassembled WGS sequence"/>
</dbReference>
<keyword evidence="2" id="KW-0418">Kinase</keyword>
<gene>
    <name evidence="2" type="ORF">GCM10022232_42750</name>
</gene>